<feature type="domain" description="YetF-like N-terminal transmembrane" evidence="9">
    <location>
        <begin position="19"/>
        <end position="84"/>
    </location>
</feature>
<dbReference type="PANTHER" id="PTHR34582:SF6">
    <property type="entry name" value="UPF0702 TRANSMEMBRANE PROTEIN YCAP"/>
    <property type="match status" value="1"/>
</dbReference>
<dbReference type="Pfam" id="PF20730">
    <property type="entry name" value="YetF_N"/>
    <property type="match status" value="1"/>
</dbReference>
<evidence type="ECO:0000256" key="1">
    <source>
        <dbReference type="ARBA" id="ARBA00004651"/>
    </source>
</evidence>
<evidence type="ECO:0000256" key="5">
    <source>
        <dbReference type="ARBA" id="ARBA00022989"/>
    </source>
</evidence>
<gene>
    <name evidence="10" type="primary">spr</name>
    <name evidence="10" type="ORF">SOCE836_011250</name>
</gene>
<protein>
    <submittedName>
        <fullName evidence="10">Membrane protein</fullName>
    </submittedName>
</protein>
<evidence type="ECO:0000313" key="11">
    <source>
        <dbReference type="Proteomes" id="UP000295497"/>
    </source>
</evidence>
<reference evidence="10 11" key="1">
    <citation type="submission" date="2015-09" db="EMBL/GenBank/DDBJ databases">
        <title>Sorangium comparison.</title>
        <authorList>
            <person name="Zaburannyi N."/>
            <person name="Bunk B."/>
            <person name="Overmann J."/>
            <person name="Mueller R."/>
        </authorList>
    </citation>
    <scope>NUCLEOTIDE SEQUENCE [LARGE SCALE GENOMIC DNA]</scope>
    <source>
        <strain evidence="10 11">So ce836</strain>
    </source>
</reference>
<comment type="similarity">
    <text evidence="2">Belongs to the UPF0702 family.</text>
</comment>
<dbReference type="AlphaFoldDB" id="A0A4P2QGR2"/>
<organism evidence="10 11">
    <name type="scientific">Sorangium cellulosum</name>
    <name type="common">Polyangium cellulosum</name>
    <dbReference type="NCBI Taxonomy" id="56"/>
    <lineage>
        <taxon>Bacteria</taxon>
        <taxon>Pseudomonadati</taxon>
        <taxon>Myxococcota</taxon>
        <taxon>Polyangia</taxon>
        <taxon>Polyangiales</taxon>
        <taxon>Polyangiaceae</taxon>
        <taxon>Sorangium</taxon>
    </lineage>
</organism>
<keyword evidence="4 7" id="KW-0812">Transmembrane</keyword>
<feature type="transmembrane region" description="Helical" evidence="7">
    <location>
        <begin position="41"/>
        <end position="58"/>
    </location>
</feature>
<dbReference type="Pfam" id="PF04239">
    <property type="entry name" value="DUF421"/>
    <property type="match status" value="1"/>
</dbReference>
<feature type="transmembrane region" description="Helical" evidence="7">
    <location>
        <begin position="12"/>
        <end position="29"/>
    </location>
</feature>
<feature type="transmembrane region" description="Helical" evidence="7">
    <location>
        <begin position="64"/>
        <end position="86"/>
    </location>
</feature>
<evidence type="ECO:0000256" key="6">
    <source>
        <dbReference type="ARBA" id="ARBA00023136"/>
    </source>
</evidence>
<dbReference type="PANTHER" id="PTHR34582">
    <property type="entry name" value="UPF0702 TRANSMEMBRANE PROTEIN YCAP"/>
    <property type="match status" value="1"/>
</dbReference>
<evidence type="ECO:0000256" key="7">
    <source>
        <dbReference type="SAM" id="Phobius"/>
    </source>
</evidence>
<keyword evidence="3" id="KW-1003">Cell membrane</keyword>
<evidence type="ECO:0000256" key="4">
    <source>
        <dbReference type="ARBA" id="ARBA00022692"/>
    </source>
</evidence>
<comment type="subcellular location">
    <subcellularLocation>
        <location evidence="1">Cell membrane</location>
        <topology evidence="1">Multi-pass membrane protein</topology>
    </subcellularLocation>
</comment>
<dbReference type="EMBL" id="CP012672">
    <property type="protein sequence ID" value="AUX29040.1"/>
    <property type="molecule type" value="Genomic_DNA"/>
</dbReference>
<evidence type="ECO:0000256" key="2">
    <source>
        <dbReference type="ARBA" id="ARBA00006448"/>
    </source>
</evidence>
<dbReference type="InterPro" id="IPR023090">
    <property type="entry name" value="UPF0702_alpha/beta_dom_sf"/>
</dbReference>
<dbReference type="GO" id="GO:0005886">
    <property type="term" value="C:plasma membrane"/>
    <property type="evidence" value="ECO:0007669"/>
    <property type="project" value="UniProtKB-SubCell"/>
</dbReference>
<keyword evidence="6 7" id="KW-0472">Membrane</keyword>
<accession>A0A4P2QGR2</accession>
<dbReference type="RefSeq" id="WP_129581164.1">
    <property type="nucleotide sequence ID" value="NZ_CP012672.1"/>
</dbReference>
<dbReference type="InterPro" id="IPR007353">
    <property type="entry name" value="DUF421"/>
</dbReference>
<proteinExistence type="inferred from homology"/>
<keyword evidence="5 7" id="KW-1133">Transmembrane helix</keyword>
<dbReference type="Gene3D" id="3.30.240.20">
    <property type="entry name" value="bsu07140 like domains"/>
    <property type="match status" value="1"/>
</dbReference>
<dbReference type="InterPro" id="IPR048454">
    <property type="entry name" value="YetF_N"/>
</dbReference>
<evidence type="ECO:0000313" key="10">
    <source>
        <dbReference type="EMBL" id="AUX29040.1"/>
    </source>
</evidence>
<evidence type="ECO:0000259" key="8">
    <source>
        <dbReference type="Pfam" id="PF04239"/>
    </source>
</evidence>
<dbReference type="Proteomes" id="UP000295497">
    <property type="component" value="Chromosome"/>
</dbReference>
<evidence type="ECO:0000256" key="3">
    <source>
        <dbReference type="ARBA" id="ARBA00022475"/>
    </source>
</evidence>
<evidence type="ECO:0000259" key="9">
    <source>
        <dbReference type="Pfam" id="PF20730"/>
    </source>
</evidence>
<name>A0A4P2QGR2_SORCE</name>
<sequence>MFFSNWNSLGRIVLVGGLAYVALVVLLRVSGKRVLSKMNAFDLVVTIALGSTLATVMLSKSVALLEGVLAFALLISLQFLITWLSVRSKTVSRMIKAEPMLLVHRGEMLPGALKQERVVEAEILAAAREHGLMSLAEVEAIILETDGSFSVIKRSPSSEEASATP</sequence>
<feature type="domain" description="YetF C-terminal" evidence="8">
    <location>
        <begin position="87"/>
        <end position="156"/>
    </location>
</feature>